<feature type="compositionally biased region" description="Basic and acidic residues" evidence="1">
    <location>
        <begin position="81"/>
        <end position="91"/>
    </location>
</feature>
<reference evidence="2 3" key="1">
    <citation type="submission" date="2024-01" db="EMBL/GenBank/DDBJ databases">
        <authorList>
            <person name="Alioto T."/>
            <person name="Alioto T."/>
            <person name="Gomez Garrido J."/>
        </authorList>
    </citation>
    <scope>NUCLEOTIDE SEQUENCE [LARGE SCALE GENOMIC DNA]</scope>
</reference>
<evidence type="ECO:0000313" key="3">
    <source>
        <dbReference type="Proteomes" id="UP001314229"/>
    </source>
</evidence>
<dbReference type="Proteomes" id="UP001314229">
    <property type="component" value="Unassembled WGS sequence"/>
</dbReference>
<feature type="compositionally biased region" description="Polar residues" evidence="1">
    <location>
        <begin position="67"/>
        <end position="80"/>
    </location>
</feature>
<proteinExistence type="predicted"/>
<feature type="compositionally biased region" description="Polar residues" evidence="1">
    <location>
        <begin position="18"/>
        <end position="31"/>
    </location>
</feature>
<feature type="compositionally biased region" description="Polar residues" evidence="1">
    <location>
        <begin position="92"/>
        <end position="103"/>
    </location>
</feature>
<feature type="region of interest" description="Disordered" evidence="1">
    <location>
        <begin position="1"/>
        <end position="31"/>
    </location>
</feature>
<name>A0AAV1PKS7_SCOSC</name>
<comment type="caution">
    <text evidence="2">The sequence shown here is derived from an EMBL/GenBank/DDBJ whole genome shotgun (WGS) entry which is preliminary data.</text>
</comment>
<organism evidence="2 3">
    <name type="scientific">Scomber scombrus</name>
    <name type="common">Atlantic mackerel</name>
    <name type="synonym">Scomber vernalis</name>
    <dbReference type="NCBI Taxonomy" id="13677"/>
    <lineage>
        <taxon>Eukaryota</taxon>
        <taxon>Metazoa</taxon>
        <taxon>Chordata</taxon>
        <taxon>Craniata</taxon>
        <taxon>Vertebrata</taxon>
        <taxon>Euteleostomi</taxon>
        <taxon>Actinopterygii</taxon>
        <taxon>Neopterygii</taxon>
        <taxon>Teleostei</taxon>
        <taxon>Neoteleostei</taxon>
        <taxon>Acanthomorphata</taxon>
        <taxon>Pelagiaria</taxon>
        <taxon>Scombriformes</taxon>
        <taxon>Scombridae</taxon>
        <taxon>Scomber</taxon>
    </lineage>
</organism>
<gene>
    <name evidence="2" type="ORF">FSCOSCO3_A005838</name>
</gene>
<feature type="region of interest" description="Disordered" evidence="1">
    <location>
        <begin position="55"/>
        <end position="103"/>
    </location>
</feature>
<protein>
    <submittedName>
        <fullName evidence="2">Uncharacterized protein LOC122988421</fullName>
    </submittedName>
</protein>
<sequence length="299" mass="32663">MTSAPRMRTVKSKEKIKVTTSNSKSTTGKVTTTCEKSGNIMRICVNLMPVLASAKEPMEEEKEEENNCVSEKQPETSCKNKLSEETHDDPNVSHTGLTSARVTETKQLVSPRFVLPPITQPKPAPECRDCPKAKSCHTLLLPISSSEQTTNISSNVKASDCGGDGAVTEPAADSRPWLDNPFYSKTRSAEFRLPDISLSSLEALLQTVTQKLGRRRGGLQRLVQSDQLFTSSSHSLSEKRVEQQTGRCTEEGNLEKIPAVSGTSAGGWSVNRQRRLTPLCPAPIPTLVLTMTKKKPPKS</sequence>
<evidence type="ECO:0000256" key="1">
    <source>
        <dbReference type="SAM" id="MobiDB-lite"/>
    </source>
</evidence>
<dbReference type="EMBL" id="CAWUFR010000194">
    <property type="protein sequence ID" value="CAK6972148.1"/>
    <property type="molecule type" value="Genomic_DNA"/>
</dbReference>
<evidence type="ECO:0000313" key="2">
    <source>
        <dbReference type="EMBL" id="CAK6972148.1"/>
    </source>
</evidence>
<dbReference type="AlphaFoldDB" id="A0AAV1PKS7"/>
<keyword evidence="3" id="KW-1185">Reference proteome</keyword>
<accession>A0AAV1PKS7</accession>